<dbReference type="PANTHER" id="PTHR12414">
    <property type="entry name" value="GLIAL CELLS MISSING RELATED/GLIDE"/>
    <property type="match status" value="1"/>
</dbReference>
<organism evidence="8 9">
    <name type="scientific">Zootermopsis nevadensis</name>
    <name type="common">Dampwood termite</name>
    <dbReference type="NCBI Taxonomy" id="136037"/>
    <lineage>
        <taxon>Eukaryota</taxon>
        <taxon>Metazoa</taxon>
        <taxon>Ecdysozoa</taxon>
        <taxon>Arthropoda</taxon>
        <taxon>Hexapoda</taxon>
        <taxon>Insecta</taxon>
        <taxon>Pterygota</taxon>
        <taxon>Neoptera</taxon>
        <taxon>Polyneoptera</taxon>
        <taxon>Dictyoptera</taxon>
        <taxon>Blattodea</taxon>
        <taxon>Blattoidea</taxon>
        <taxon>Termitoidae</taxon>
        <taxon>Termopsidae</taxon>
        <taxon>Zootermopsis</taxon>
    </lineage>
</organism>
<dbReference type="eggNOG" id="ENOG502QU2X">
    <property type="taxonomic scope" value="Eukaryota"/>
</dbReference>
<gene>
    <name evidence="8" type="ORF">L798_07938</name>
</gene>
<keyword evidence="2" id="KW-0805">Transcription regulation</keyword>
<feature type="region of interest" description="Disordered" evidence="6">
    <location>
        <begin position="392"/>
        <end position="415"/>
    </location>
</feature>
<dbReference type="EMBL" id="KK852432">
    <property type="protein sequence ID" value="KDR23998.1"/>
    <property type="molecule type" value="Genomic_DNA"/>
</dbReference>
<dbReference type="InterPro" id="IPR036115">
    <property type="entry name" value="GCM_dom_sf"/>
</dbReference>
<dbReference type="InParanoid" id="A0A067RLT7"/>
<evidence type="ECO:0000313" key="9">
    <source>
        <dbReference type="Proteomes" id="UP000027135"/>
    </source>
</evidence>
<name>A0A067RLT7_ZOONE</name>
<keyword evidence="4" id="KW-0804">Transcription</keyword>
<dbReference type="SUPFAM" id="SSF90073">
    <property type="entry name" value="GCM domain"/>
    <property type="match status" value="1"/>
</dbReference>
<keyword evidence="3" id="KW-0238">DNA-binding</keyword>
<accession>A0A067RLT7</accession>
<dbReference type="InterPro" id="IPR003902">
    <property type="entry name" value="Tscrpt_reg_GCM"/>
</dbReference>
<dbReference type="GO" id="GO:0000978">
    <property type="term" value="F:RNA polymerase II cis-regulatory region sequence-specific DNA binding"/>
    <property type="evidence" value="ECO:0007669"/>
    <property type="project" value="TreeGrafter"/>
</dbReference>
<evidence type="ECO:0000256" key="1">
    <source>
        <dbReference type="ARBA" id="ARBA00022473"/>
    </source>
</evidence>
<keyword evidence="1" id="KW-0217">Developmental protein</keyword>
<dbReference type="PROSITE" id="PS50807">
    <property type="entry name" value="GCM"/>
    <property type="match status" value="1"/>
</dbReference>
<dbReference type="GO" id="GO:0042063">
    <property type="term" value="P:gliogenesis"/>
    <property type="evidence" value="ECO:0007669"/>
    <property type="project" value="TreeGrafter"/>
</dbReference>
<sequence>MSNSHCRLAPSGVPPRHHIADWDINDSSIPRVSEYNRWEEWTDGHCRLVYPASSEEAKRHASGWAMRNTNNHNVHILKKSCLGVLVCSMRCSLPNGEKVHLRPAICDKARKKQQGKPCPNRQCSGRLEILACRGHCGYPVTHFWRHTDHAIFFQAKGVHDHPRPEAKSTSEARRSLGAGRRVRGLAVLLAREAALGSKLLSLREGKQPSELDADTNPRSLLCPLDPPPPLISDVEKGFSCSCPPFECICNRSPTSQSQLHHGTQYQHPHLDPSYWLQEHLQINAFPYHQDDSSTATNSYFEDTNTGTNVCPQQYDFLPLGGELFQPEEIFQLDQPLKSQGYAPILQQDHNQNSDIARSPPMLLDLGSGTIHRSPVKPEPESAYWMLPPSTITTDESNSNSSRFPTCSPDTTSTTIVTNPMEDMSRSIGFMSQCDPLPPLQCGTPQDDAMKIQCAIASKQTAGLMEYGMESDRVKLQAPTNDEQSRLLYYAAVNESRTDMHEVESNTVNSYQYDDSYKLQNAQSLSETVGCDSKSETNYRFNCIGNETVLDTRLHIKDSNFNAQCHNETGTPMSDIHYEYPIVGMYCGDAPMGINSAETAIRMQDPLGEFRLQCGEGGYHSATQFAHFQH</sequence>
<protein>
    <submittedName>
        <fullName evidence="8">Transcription factor glial cells missing</fullName>
    </submittedName>
</protein>
<dbReference type="Proteomes" id="UP000027135">
    <property type="component" value="Unassembled WGS sequence"/>
</dbReference>
<proteinExistence type="predicted"/>
<dbReference type="Pfam" id="PF03615">
    <property type="entry name" value="GCM"/>
    <property type="match status" value="1"/>
</dbReference>
<dbReference type="AlphaFoldDB" id="A0A067RLT7"/>
<dbReference type="InterPro" id="IPR039791">
    <property type="entry name" value="GCM"/>
</dbReference>
<dbReference type="Gene3D" id="2.20.25.670">
    <property type="entry name" value="GCM domain, large subdomain"/>
    <property type="match status" value="1"/>
</dbReference>
<evidence type="ECO:0000256" key="2">
    <source>
        <dbReference type="ARBA" id="ARBA00023015"/>
    </source>
</evidence>
<dbReference type="STRING" id="136037.A0A067RLT7"/>
<keyword evidence="9" id="KW-1185">Reference proteome</keyword>
<keyword evidence="5" id="KW-0539">Nucleus</keyword>
<dbReference type="PANTHER" id="PTHR12414:SF8">
    <property type="entry name" value="TRANSCRIPTION FACTOR GLIAL CELLS MISSING-RELATED"/>
    <property type="match status" value="1"/>
</dbReference>
<evidence type="ECO:0000256" key="4">
    <source>
        <dbReference type="ARBA" id="ARBA00023163"/>
    </source>
</evidence>
<evidence type="ECO:0000256" key="3">
    <source>
        <dbReference type="ARBA" id="ARBA00023125"/>
    </source>
</evidence>
<dbReference type="Gene3D" id="3.30.70.3530">
    <property type="entry name" value="GCM motif"/>
    <property type="match status" value="1"/>
</dbReference>
<evidence type="ECO:0000259" key="7">
    <source>
        <dbReference type="PROSITE" id="PS50807"/>
    </source>
</evidence>
<dbReference type="GO" id="GO:0005634">
    <property type="term" value="C:nucleus"/>
    <property type="evidence" value="ECO:0007669"/>
    <property type="project" value="TreeGrafter"/>
</dbReference>
<feature type="domain" description="GCM" evidence="7">
    <location>
        <begin position="20"/>
        <end position="176"/>
    </location>
</feature>
<evidence type="ECO:0000256" key="5">
    <source>
        <dbReference type="ARBA" id="ARBA00023242"/>
    </source>
</evidence>
<dbReference type="GO" id="GO:0001228">
    <property type="term" value="F:DNA-binding transcription activator activity, RNA polymerase II-specific"/>
    <property type="evidence" value="ECO:0007669"/>
    <property type="project" value="InterPro"/>
</dbReference>
<evidence type="ECO:0000313" key="8">
    <source>
        <dbReference type="EMBL" id="KDR23998.1"/>
    </source>
</evidence>
<evidence type="ECO:0000256" key="6">
    <source>
        <dbReference type="SAM" id="MobiDB-lite"/>
    </source>
</evidence>
<dbReference type="InterPro" id="IPR043021">
    <property type="entry name" value="GCM_small"/>
</dbReference>
<dbReference type="InterPro" id="IPR043020">
    <property type="entry name" value="GCM_large"/>
</dbReference>
<reference evidence="8 9" key="1">
    <citation type="journal article" date="2014" name="Nat. Commun.">
        <title>Molecular traces of alternative social organization in a termite genome.</title>
        <authorList>
            <person name="Terrapon N."/>
            <person name="Li C."/>
            <person name="Robertson H.M."/>
            <person name="Ji L."/>
            <person name="Meng X."/>
            <person name="Booth W."/>
            <person name="Chen Z."/>
            <person name="Childers C.P."/>
            <person name="Glastad K.M."/>
            <person name="Gokhale K."/>
            <person name="Gowin J."/>
            <person name="Gronenberg W."/>
            <person name="Hermansen R.A."/>
            <person name="Hu H."/>
            <person name="Hunt B.G."/>
            <person name="Huylmans A.K."/>
            <person name="Khalil S.M."/>
            <person name="Mitchell R.D."/>
            <person name="Munoz-Torres M.C."/>
            <person name="Mustard J.A."/>
            <person name="Pan H."/>
            <person name="Reese J.T."/>
            <person name="Scharf M.E."/>
            <person name="Sun F."/>
            <person name="Vogel H."/>
            <person name="Xiao J."/>
            <person name="Yang W."/>
            <person name="Yang Z."/>
            <person name="Yang Z."/>
            <person name="Zhou J."/>
            <person name="Zhu J."/>
            <person name="Brent C.S."/>
            <person name="Elsik C.G."/>
            <person name="Goodisman M.A."/>
            <person name="Liberles D.A."/>
            <person name="Roe R.M."/>
            <person name="Vargo E.L."/>
            <person name="Vilcinskas A."/>
            <person name="Wang J."/>
            <person name="Bornberg-Bauer E."/>
            <person name="Korb J."/>
            <person name="Zhang G."/>
            <person name="Liebig J."/>
        </authorList>
    </citation>
    <scope>NUCLEOTIDE SEQUENCE [LARGE SCALE GENOMIC DNA]</scope>
    <source>
        <tissue evidence="8">Whole organism</tissue>
    </source>
</reference>